<keyword evidence="3" id="KW-1185">Reference proteome</keyword>
<organism evidence="2 3">
    <name type="scientific">Aureobasidium pullulans EXF-150</name>
    <dbReference type="NCBI Taxonomy" id="1043002"/>
    <lineage>
        <taxon>Eukaryota</taxon>
        <taxon>Fungi</taxon>
        <taxon>Dikarya</taxon>
        <taxon>Ascomycota</taxon>
        <taxon>Pezizomycotina</taxon>
        <taxon>Dothideomycetes</taxon>
        <taxon>Dothideomycetidae</taxon>
        <taxon>Dothideales</taxon>
        <taxon>Saccotheciaceae</taxon>
        <taxon>Aureobasidium</taxon>
    </lineage>
</organism>
<feature type="region of interest" description="Disordered" evidence="1">
    <location>
        <begin position="261"/>
        <end position="284"/>
    </location>
</feature>
<evidence type="ECO:0000256" key="1">
    <source>
        <dbReference type="SAM" id="MobiDB-lite"/>
    </source>
</evidence>
<dbReference type="Proteomes" id="UP000030706">
    <property type="component" value="Unassembled WGS sequence"/>
</dbReference>
<feature type="compositionally biased region" description="Basic residues" evidence="1">
    <location>
        <begin position="217"/>
        <end position="226"/>
    </location>
</feature>
<reference evidence="2 3" key="1">
    <citation type="journal article" date="2014" name="BMC Genomics">
        <title>Genome sequencing of four Aureobasidium pullulans varieties: biotechnological potential, stress tolerance, and description of new species.</title>
        <authorList>
            <person name="Gostin Ar C."/>
            <person name="Ohm R.A."/>
            <person name="Kogej T."/>
            <person name="Sonjak S."/>
            <person name="Turk M."/>
            <person name="Zajc J."/>
            <person name="Zalar P."/>
            <person name="Grube M."/>
            <person name="Sun H."/>
            <person name="Han J."/>
            <person name="Sharma A."/>
            <person name="Chiniquy J."/>
            <person name="Ngan C.Y."/>
            <person name="Lipzen A."/>
            <person name="Barry K."/>
            <person name="Grigoriev I.V."/>
            <person name="Gunde-Cimerman N."/>
        </authorList>
    </citation>
    <scope>NUCLEOTIDE SEQUENCE [LARGE SCALE GENOMIC DNA]</scope>
    <source>
        <strain evidence="2 3">EXF-150</strain>
    </source>
</reference>
<dbReference type="EMBL" id="KL585010">
    <property type="protein sequence ID" value="KEQ79083.1"/>
    <property type="molecule type" value="Genomic_DNA"/>
</dbReference>
<protein>
    <submittedName>
        <fullName evidence="2">Uncharacterized protein</fullName>
    </submittedName>
</protein>
<dbReference type="RefSeq" id="XP_029755270.1">
    <property type="nucleotide sequence ID" value="XM_029906532.1"/>
</dbReference>
<dbReference type="PANTHER" id="PTHR38645">
    <property type="entry name" value="CHROMOSOME 9, WHOLE GENOME SHOTGUN SEQUENCE"/>
    <property type="match status" value="1"/>
</dbReference>
<dbReference type="AlphaFoldDB" id="A0A074X104"/>
<gene>
    <name evidence="2" type="ORF">M438DRAFT_350023</name>
</gene>
<feature type="region of interest" description="Disordered" evidence="1">
    <location>
        <begin position="91"/>
        <end position="142"/>
    </location>
</feature>
<proteinExistence type="predicted"/>
<dbReference type="GeneID" id="40748838"/>
<dbReference type="HOGENOM" id="CLU_997649_0_0_1"/>
<evidence type="ECO:0000313" key="2">
    <source>
        <dbReference type="EMBL" id="KEQ79083.1"/>
    </source>
</evidence>
<feature type="compositionally biased region" description="Low complexity" evidence="1">
    <location>
        <begin position="12"/>
        <end position="23"/>
    </location>
</feature>
<feature type="region of interest" description="Disordered" evidence="1">
    <location>
        <begin position="1"/>
        <end position="23"/>
    </location>
</feature>
<dbReference type="PANTHER" id="PTHR38645:SF1">
    <property type="entry name" value="YALI0F12243P"/>
    <property type="match status" value="1"/>
</dbReference>
<name>A0A074X104_AURPU</name>
<feature type="region of interest" description="Disordered" evidence="1">
    <location>
        <begin position="171"/>
        <end position="239"/>
    </location>
</feature>
<sequence length="284" mass="31333">MDSMRSLNTSLPRTSPRRTQQPPEELLSAFKAAALSVTNLYKNAASEQARSRAAGYQDALDDLLSFLDKENLGLGDGEGWRVRQWATERFDGGISGGRESEDEEEEQEEPVRSSSPEVARKPTAPQEQLQPQPQPQPQPEPVIINSEPIQQQQQPQILRSDITVPQSDTFSFRSSMAYPPPHHDREVDMDGTNSIPSDSPNSTTSNTNNPVRLEVHPRRRNNHNHNRSNNSNSNRIASVNLGSLGSGAGSKRKNLGDFFDISGLSFGNNGRDGSDRGGKRGRHV</sequence>
<accession>A0A074X104</accession>
<evidence type="ECO:0000313" key="3">
    <source>
        <dbReference type="Proteomes" id="UP000030706"/>
    </source>
</evidence>
<feature type="compositionally biased region" description="Polar residues" evidence="1">
    <location>
        <begin position="1"/>
        <end position="11"/>
    </location>
</feature>
<feature type="compositionally biased region" description="Low complexity" evidence="1">
    <location>
        <begin position="192"/>
        <end position="210"/>
    </location>
</feature>
<dbReference type="OrthoDB" id="21418at2759"/>